<dbReference type="KEGG" id="ppla:BBI15_11410"/>
<feature type="transmembrane region" description="Helical" evidence="8">
    <location>
        <begin position="7"/>
        <end position="36"/>
    </location>
</feature>
<proteinExistence type="inferred from homology"/>
<evidence type="ECO:0000313" key="9">
    <source>
        <dbReference type="EMBL" id="ANU20777.1"/>
    </source>
</evidence>
<evidence type="ECO:0000256" key="2">
    <source>
        <dbReference type="ARBA" id="ARBA00009142"/>
    </source>
</evidence>
<dbReference type="OrthoDB" id="7843147at2"/>
<sequence length="241" mass="26364">MEFAAFIIIILIASILQTSTGFGFSILATPFLLLIFEPAEAIQINLILSLLISLALIAKVRKDVDIGVLKRFIVGSSLGLPVGMAVFLTIDLNSLKLIVSLLVLLLTFMLMLKFRITRNNKRDLFVGGISGSLTTSIGMPGPPILLYFSGTETNKETLRSTTLAFYLFIYSASLIIQVSFAGTNKTVWVSSLWAIPLVAAGLYLGQLLFTKINQQIFRVFTYIILLFTGSYLLLESVGGLP</sequence>
<evidence type="ECO:0000313" key="10">
    <source>
        <dbReference type="Proteomes" id="UP000092650"/>
    </source>
</evidence>
<feature type="transmembrane region" description="Helical" evidence="8">
    <location>
        <begin position="216"/>
        <end position="234"/>
    </location>
</feature>
<dbReference type="EMBL" id="CP016539">
    <property type="protein sequence ID" value="ANU20777.1"/>
    <property type="molecule type" value="Genomic_DNA"/>
</dbReference>
<keyword evidence="10" id="KW-1185">Reference proteome</keyword>
<dbReference type="GO" id="GO:0005886">
    <property type="term" value="C:plasma membrane"/>
    <property type="evidence" value="ECO:0007669"/>
    <property type="project" value="UniProtKB-SubCell"/>
</dbReference>
<feature type="transmembrane region" description="Helical" evidence="8">
    <location>
        <begin position="163"/>
        <end position="181"/>
    </location>
</feature>
<dbReference type="STRING" id="1038856.BBI15_11410"/>
<feature type="transmembrane region" description="Helical" evidence="8">
    <location>
        <begin position="72"/>
        <end position="90"/>
    </location>
</feature>
<keyword evidence="3" id="KW-0813">Transport</keyword>
<dbReference type="InterPro" id="IPR052017">
    <property type="entry name" value="TSUP"/>
</dbReference>
<dbReference type="RefSeq" id="WP_068871093.1">
    <property type="nucleotide sequence ID" value="NZ_CP016539.2"/>
</dbReference>
<evidence type="ECO:0000256" key="8">
    <source>
        <dbReference type="RuleBase" id="RU363041"/>
    </source>
</evidence>
<dbReference type="Pfam" id="PF01925">
    <property type="entry name" value="TauE"/>
    <property type="match status" value="1"/>
</dbReference>
<keyword evidence="7 8" id="KW-0472">Membrane</keyword>
<evidence type="ECO:0000256" key="5">
    <source>
        <dbReference type="ARBA" id="ARBA00022692"/>
    </source>
</evidence>
<keyword evidence="4 8" id="KW-1003">Cell membrane</keyword>
<gene>
    <name evidence="9" type="ORF">BBI15_11410</name>
</gene>
<keyword evidence="6 8" id="KW-1133">Transmembrane helix</keyword>
<accession>A0A1C7EBH3</accession>
<evidence type="ECO:0000256" key="7">
    <source>
        <dbReference type="ARBA" id="ARBA00023136"/>
    </source>
</evidence>
<reference evidence="9" key="1">
    <citation type="submission" date="2016-10" db="EMBL/GenBank/DDBJ databases">
        <authorList>
            <person name="See-Too W.S."/>
        </authorList>
    </citation>
    <scope>NUCLEOTIDE SEQUENCE [LARGE SCALE GENOMIC DNA]</scope>
    <source>
        <strain evidence="9">DSM 23997</strain>
    </source>
</reference>
<evidence type="ECO:0000256" key="1">
    <source>
        <dbReference type="ARBA" id="ARBA00004651"/>
    </source>
</evidence>
<evidence type="ECO:0000256" key="6">
    <source>
        <dbReference type="ARBA" id="ARBA00022989"/>
    </source>
</evidence>
<feature type="transmembrane region" description="Helical" evidence="8">
    <location>
        <begin position="42"/>
        <end position="60"/>
    </location>
</feature>
<dbReference type="PANTHER" id="PTHR30269:SF37">
    <property type="entry name" value="MEMBRANE TRANSPORTER PROTEIN"/>
    <property type="match status" value="1"/>
</dbReference>
<feature type="transmembrane region" description="Helical" evidence="8">
    <location>
        <begin position="96"/>
        <end position="114"/>
    </location>
</feature>
<dbReference type="PANTHER" id="PTHR30269">
    <property type="entry name" value="TRANSMEMBRANE PROTEIN YFCA"/>
    <property type="match status" value="1"/>
</dbReference>
<protein>
    <recommendedName>
        <fullName evidence="8">Probable membrane transporter protein</fullName>
    </recommendedName>
</protein>
<comment type="subcellular location">
    <subcellularLocation>
        <location evidence="1 8">Cell membrane</location>
        <topology evidence="1 8">Multi-pass membrane protein</topology>
    </subcellularLocation>
</comment>
<dbReference type="InterPro" id="IPR002781">
    <property type="entry name" value="TM_pro_TauE-like"/>
</dbReference>
<name>A0A1C7EBH3_9BACL</name>
<dbReference type="Proteomes" id="UP000092650">
    <property type="component" value="Chromosome"/>
</dbReference>
<evidence type="ECO:0000256" key="4">
    <source>
        <dbReference type="ARBA" id="ARBA00022475"/>
    </source>
</evidence>
<comment type="similarity">
    <text evidence="2 8">Belongs to the 4-toluene sulfonate uptake permease (TSUP) (TC 2.A.102) family.</text>
</comment>
<keyword evidence="5 8" id="KW-0812">Transmembrane</keyword>
<dbReference type="AlphaFoldDB" id="A0A1C7EBH3"/>
<organism evidence="9 10">
    <name type="scientific">Planococcus plakortidis</name>
    <dbReference type="NCBI Taxonomy" id="1038856"/>
    <lineage>
        <taxon>Bacteria</taxon>
        <taxon>Bacillati</taxon>
        <taxon>Bacillota</taxon>
        <taxon>Bacilli</taxon>
        <taxon>Bacillales</taxon>
        <taxon>Caryophanaceae</taxon>
        <taxon>Planococcus</taxon>
    </lineage>
</organism>
<feature type="transmembrane region" description="Helical" evidence="8">
    <location>
        <begin position="187"/>
        <end position="209"/>
    </location>
</feature>
<evidence type="ECO:0000256" key="3">
    <source>
        <dbReference type="ARBA" id="ARBA00022448"/>
    </source>
</evidence>